<evidence type="ECO:0000256" key="7">
    <source>
        <dbReference type="ARBA" id="ARBA00023125"/>
    </source>
</evidence>
<dbReference type="PANTHER" id="PTHR33175">
    <property type="entry name" value="DNA-BINDING PROTEIN HU"/>
    <property type="match status" value="1"/>
</dbReference>
<gene>
    <name evidence="12" type="ORF">COM43_002110</name>
</gene>
<dbReference type="InterPro" id="IPR010992">
    <property type="entry name" value="IHF-like_DNA-bd_dom_sf"/>
</dbReference>
<keyword evidence="6" id="KW-0426">Late protein</keyword>
<evidence type="ECO:0000256" key="4">
    <source>
        <dbReference type="ARBA" id="ARBA00016145"/>
    </source>
</evidence>
<dbReference type="GO" id="GO:0003677">
    <property type="term" value="F:DNA binding"/>
    <property type="evidence" value="ECO:0007669"/>
    <property type="project" value="UniProtKB-KW"/>
</dbReference>
<proteinExistence type="inferred from homology"/>
<sequence length="103" mass="11621">MSKEDIIKQLKEDCSGQNIDITKSDLSKIHDAFIKIIKDELHGKGEIRLHGIGTFSTAISQEKQCRNPQNGEIMTVPEKTRVKFKTSQTLLSILNEKKKAAVR</sequence>
<evidence type="ECO:0000256" key="2">
    <source>
        <dbReference type="ARBA" id="ARBA00010529"/>
    </source>
</evidence>
<comment type="subunit">
    <text evidence="3">Homodimer.</text>
</comment>
<dbReference type="AlphaFoldDB" id="A0A6H2NU56"/>
<dbReference type="SMART" id="SM00411">
    <property type="entry name" value="BHL"/>
    <property type="match status" value="1"/>
</dbReference>
<evidence type="ECO:0000256" key="11">
    <source>
        <dbReference type="RuleBase" id="RU003939"/>
    </source>
</evidence>
<dbReference type="EMBL" id="NWVK02000094">
    <property type="protein sequence ID" value="TVS90670.1"/>
    <property type="molecule type" value="Genomic_DNA"/>
</dbReference>
<comment type="function">
    <text evidence="10">DNA-binding protein that plays a critical role in nucleoid compaction, genome replication and DNA replication and transcription. Binds to both ssDNA and dsDNA with a binding site covering about 15 nucleotides. Displays DNA-supercoiling activity only when associated with the viral DNA topoisomerase 2.</text>
</comment>
<comment type="caution">
    <text evidence="12">The sequence shown here is derived from an EMBL/GenBank/DDBJ whole genome shotgun (WGS) entry which is preliminary data.</text>
</comment>
<evidence type="ECO:0000256" key="5">
    <source>
        <dbReference type="ARBA" id="ARBA00022705"/>
    </source>
</evidence>
<comment type="subcellular location">
    <subcellularLocation>
        <location evidence="1">Virion</location>
    </subcellularLocation>
</comment>
<dbReference type="Proteomes" id="UP000217566">
    <property type="component" value="Unassembled WGS sequence"/>
</dbReference>
<dbReference type="PANTHER" id="PTHR33175:SF13">
    <property type="entry name" value="HISTONE-LIKE PROTEIN"/>
    <property type="match status" value="1"/>
</dbReference>
<evidence type="ECO:0000256" key="10">
    <source>
        <dbReference type="ARBA" id="ARBA00046140"/>
    </source>
</evidence>
<keyword evidence="5" id="KW-0235">DNA replication</keyword>
<dbReference type="GO" id="GO:0006260">
    <property type="term" value="P:DNA replication"/>
    <property type="evidence" value="ECO:0007669"/>
    <property type="project" value="UniProtKB-KW"/>
</dbReference>
<organism evidence="12">
    <name type="scientific">Wolbachia pipientis</name>
    <dbReference type="NCBI Taxonomy" id="955"/>
    <lineage>
        <taxon>Bacteria</taxon>
        <taxon>Pseudomonadati</taxon>
        <taxon>Pseudomonadota</taxon>
        <taxon>Alphaproteobacteria</taxon>
        <taxon>Rickettsiales</taxon>
        <taxon>Anaplasmataceae</taxon>
        <taxon>Wolbachieae</taxon>
        <taxon>Wolbachia</taxon>
    </lineage>
</organism>
<dbReference type="Pfam" id="PF00216">
    <property type="entry name" value="Bac_DNA_binding"/>
    <property type="match status" value="1"/>
</dbReference>
<dbReference type="SUPFAM" id="SSF47729">
    <property type="entry name" value="IHF-like DNA-binding proteins"/>
    <property type="match status" value="1"/>
</dbReference>
<evidence type="ECO:0000256" key="6">
    <source>
        <dbReference type="ARBA" id="ARBA00022921"/>
    </source>
</evidence>
<evidence type="ECO:0000256" key="9">
    <source>
        <dbReference type="ARBA" id="ARBA00033227"/>
    </source>
</evidence>
<evidence type="ECO:0000256" key="3">
    <source>
        <dbReference type="ARBA" id="ARBA00011738"/>
    </source>
</evidence>
<evidence type="ECO:0000256" key="8">
    <source>
        <dbReference type="ARBA" id="ARBA00033120"/>
    </source>
</evidence>
<protein>
    <recommendedName>
        <fullName evidence="4">Viral histone-like protein</fullName>
    </recommendedName>
    <alternativeName>
        <fullName evidence="9">DNA-binding protein pA104R</fullName>
    </alternativeName>
    <alternativeName>
        <fullName evidence="8">pA104R</fullName>
    </alternativeName>
</protein>
<keyword evidence="7 12" id="KW-0238">DNA-binding</keyword>
<comment type="similarity">
    <text evidence="2 11">Belongs to the bacterial histone-like protein family.</text>
</comment>
<evidence type="ECO:0000256" key="1">
    <source>
        <dbReference type="ARBA" id="ARBA00004328"/>
    </source>
</evidence>
<dbReference type="InterPro" id="IPR000119">
    <property type="entry name" value="Hist_DNA-bd"/>
</dbReference>
<reference evidence="12" key="1">
    <citation type="submission" date="2019-07" db="EMBL/GenBank/DDBJ databases">
        <title>Genome assemblies of Wolbachia strains wAlbA and wAlbB in wild caught Aedes albopictus specimens.</title>
        <authorList>
            <person name="Kulkarni A."/>
            <person name="Yu W."/>
            <person name="Xue R.-D."/>
            <person name="Ma Y."/>
            <person name="Xu J."/>
        </authorList>
    </citation>
    <scope>NUCLEOTIDE SEQUENCE</scope>
    <source>
        <strain evidence="12">FL2016</strain>
    </source>
</reference>
<dbReference type="GO" id="GO:0030527">
    <property type="term" value="F:structural constituent of chromatin"/>
    <property type="evidence" value="ECO:0007669"/>
    <property type="project" value="InterPro"/>
</dbReference>
<evidence type="ECO:0000313" key="12">
    <source>
        <dbReference type="EMBL" id="TVS90670.1"/>
    </source>
</evidence>
<accession>A0A6H2NU56</accession>
<name>A0A6H2NU56_WOLPI</name>
<dbReference type="Gene3D" id="4.10.520.10">
    <property type="entry name" value="IHF-like DNA-binding proteins"/>
    <property type="match status" value="1"/>
</dbReference>
<dbReference type="GO" id="GO:0005829">
    <property type="term" value="C:cytosol"/>
    <property type="evidence" value="ECO:0007669"/>
    <property type="project" value="TreeGrafter"/>
</dbReference>
<dbReference type="OrthoDB" id="9799835at2"/>